<proteinExistence type="predicted"/>
<sequence length="217" mass="24859">MPSPLSKLFKAATMNILSHHRDCHPNDLKTQETGTSARQLVGLGLGQPEPFELVRPPKQLHINPIIGRPYYVQYYGYAIPHDWLIRFAEKECPEVLPERDHKCYKYHAMVRARELISARSGFWSFDFKFCFNPKDGSVPPLWFDAFMAKYFKSGDDEIRDVQIDTVPVFAVCSEQDDTFKERPTQGQIDIMTELIGRDMNSVNDGSLRLNASSLTCP</sequence>
<dbReference type="Proteomes" id="UP000714275">
    <property type="component" value="Unassembled WGS sequence"/>
</dbReference>
<dbReference type="EMBL" id="JABBWD010000013">
    <property type="protein sequence ID" value="KAG1778977.1"/>
    <property type="molecule type" value="Genomic_DNA"/>
</dbReference>
<dbReference type="AlphaFoldDB" id="A0A9P6ZZG5"/>
<gene>
    <name evidence="1" type="ORF">EV702DRAFT_1043957</name>
</gene>
<dbReference type="OrthoDB" id="2609391at2759"/>
<organism evidence="1 2">
    <name type="scientific">Suillus placidus</name>
    <dbReference type="NCBI Taxonomy" id="48579"/>
    <lineage>
        <taxon>Eukaryota</taxon>
        <taxon>Fungi</taxon>
        <taxon>Dikarya</taxon>
        <taxon>Basidiomycota</taxon>
        <taxon>Agaricomycotina</taxon>
        <taxon>Agaricomycetes</taxon>
        <taxon>Agaricomycetidae</taxon>
        <taxon>Boletales</taxon>
        <taxon>Suillineae</taxon>
        <taxon>Suillaceae</taxon>
        <taxon>Suillus</taxon>
    </lineage>
</organism>
<name>A0A9P6ZZG5_9AGAM</name>
<keyword evidence="2" id="KW-1185">Reference proteome</keyword>
<evidence type="ECO:0000313" key="1">
    <source>
        <dbReference type="EMBL" id="KAG1778977.1"/>
    </source>
</evidence>
<comment type="caution">
    <text evidence="1">The sequence shown here is derived from an EMBL/GenBank/DDBJ whole genome shotgun (WGS) entry which is preliminary data.</text>
</comment>
<reference evidence="1" key="1">
    <citation type="journal article" date="2020" name="New Phytol.">
        <title>Comparative genomics reveals dynamic genome evolution in host specialist ectomycorrhizal fungi.</title>
        <authorList>
            <person name="Lofgren L.A."/>
            <person name="Nguyen N.H."/>
            <person name="Vilgalys R."/>
            <person name="Ruytinx J."/>
            <person name="Liao H.L."/>
            <person name="Branco S."/>
            <person name="Kuo A."/>
            <person name="LaButti K."/>
            <person name="Lipzen A."/>
            <person name="Andreopoulos W."/>
            <person name="Pangilinan J."/>
            <person name="Riley R."/>
            <person name="Hundley H."/>
            <person name="Na H."/>
            <person name="Barry K."/>
            <person name="Grigoriev I.V."/>
            <person name="Stajich J.E."/>
            <person name="Kennedy P.G."/>
        </authorList>
    </citation>
    <scope>NUCLEOTIDE SEQUENCE</scope>
    <source>
        <strain evidence="1">DOB743</strain>
    </source>
</reference>
<evidence type="ECO:0000313" key="2">
    <source>
        <dbReference type="Proteomes" id="UP000714275"/>
    </source>
</evidence>
<protein>
    <submittedName>
        <fullName evidence="1">Uncharacterized protein</fullName>
    </submittedName>
</protein>
<accession>A0A9P6ZZG5</accession>